<dbReference type="AlphaFoldDB" id="H2IRD3"/>
<protein>
    <recommendedName>
        <fullName evidence="1">DnaJ homologue subfamily C member 28 conserved domain-containing protein</fullName>
    </recommendedName>
</protein>
<reference evidence="2 3" key="1">
    <citation type="journal article" date="2012" name="J. Bacteriol.">
        <title>Complete Genome Sequence of Rahnella aquatilis CIP 78.65.</title>
        <authorList>
            <person name="Martinez R.J."/>
            <person name="Bruce D."/>
            <person name="Detter C."/>
            <person name="Goodwin L.A."/>
            <person name="Han J."/>
            <person name="Han C.S."/>
            <person name="Held B."/>
            <person name="Land M.L."/>
            <person name="Mikhailova N."/>
            <person name="Nolan M."/>
            <person name="Pennacchio L."/>
            <person name="Pitluck S."/>
            <person name="Tapia R."/>
            <person name="Woyke T."/>
            <person name="Sobecky P.A."/>
        </authorList>
    </citation>
    <scope>NUCLEOTIDE SEQUENCE [LARGE SCALE GENOMIC DNA]</scope>
    <source>
        <strain evidence="3">ATCC 33071 / DSM 4594 / JCM 1683 / NBRC 105701 / NCIMB 13365 / CIP 78.65</strain>
    </source>
</reference>
<name>H2IRD3_RAHAC</name>
<dbReference type="KEGG" id="raq:Rahaq2_0388"/>
<proteinExistence type="predicted"/>
<keyword evidence="3" id="KW-1185">Reference proteome</keyword>
<organism evidence="2 3">
    <name type="scientific">Rahnella aquatilis (strain ATCC 33071 / DSM 4594 / JCM 1683 / NBRC 105701 / NCIMB 13365 / CIP 78.65)</name>
    <dbReference type="NCBI Taxonomy" id="745277"/>
    <lineage>
        <taxon>Bacteria</taxon>
        <taxon>Pseudomonadati</taxon>
        <taxon>Pseudomonadota</taxon>
        <taxon>Gammaproteobacteria</taxon>
        <taxon>Enterobacterales</taxon>
        <taxon>Yersiniaceae</taxon>
        <taxon>Rahnella</taxon>
    </lineage>
</organism>
<dbReference type="eggNOG" id="ENOG5032TNY">
    <property type="taxonomic scope" value="Bacteria"/>
</dbReference>
<dbReference type="PATRIC" id="fig|745277.3.peg.377"/>
<dbReference type="EMBL" id="CP003244">
    <property type="protein sequence ID" value="AEX50333.1"/>
    <property type="molecule type" value="Genomic_DNA"/>
</dbReference>
<evidence type="ECO:0000313" key="2">
    <source>
        <dbReference type="EMBL" id="AEX50333.1"/>
    </source>
</evidence>
<evidence type="ECO:0000313" key="3">
    <source>
        <dbReference type="Proteomes" id="UP000009010"/>
    </source>
</evidence>
<evidence type="ECO:0000259" key="1">
    <source>
        <dbReference type="Pfam" id="PF09350"/>
    </source>
</evidence>
<dbReference type="STRING" id="745277.Rahaq2_0388"/>
<dbReference type="Proteomes" id="UP000009010">
    <property type="component" value="Chromosome"/>
</dbReference>
<gene>
    <name evidence="2" type="ordered locus">Rahaq2_0388</name>
</gene>
<dbReference type="PANTHER" id="PTHR39158:SF1">
    <property type="entry name" value="DNAJ HOMOLOG SUBFAMILY C MEMBER 28"/>
    <property type="match status" value="1"/>
</dbReference>
<reference evidence="3" key="2">
    <citation type="submission" date="2012-01" db="EMBL/GenBank/DDBJ databases">
        <title>Complete sequence of chromosome of Rahnella aquatilis CIP 78.65.</title>
        <authorList>
            <person name="Lucas S."/>
            <person name="Han J."/>
            <person name="Lapidus A."/>
            <person name="Cheng J.-F."/>
            <person name="Goodwin L."/>
            <person name="Pitluck S."/>
            <person name="Peters L."/>
            <person name="Ovchinnikova G."/>
            <person name="Held B."/>
            <person name="Detter J.C."/>
            <person name="Han C."/>
            <person name="Tapia R."/>
            <person name="Land M."/>
            <person name="Hauser L."/>
            <person name="Kyrpides N."/>
            <person name="Ivanova N."/>
            <person name="Pagani I."/>
            <person name="Sobecky P."/>
            <person name="Martinez R."/>
            <person name="Woyke T."/>
        </authorList>
    </citation>
    <scope>NUCLEOTIDE SEQUENCE [LARGE SCALE GENOMIC DNA]</scope>
    <source>
        <strain evidence="3">ATCC 33071 / DSM 4594 / JCM 1683 / NBRC 105701 / NCIMB 13365 / CIP 78.65</strain>
    </source>
</reference>
<dbReference type="HOGENOM" id="CLU_129296_0_1_6"/>
<dbReference type="NCBIfam" id="NF007572">
    <property type="entry name" value="PRK10203.1"/>
    <property type="match status" value="1"/>
</dbReference>
<dbReference type="PANTHER" id="PTHR39158">
    <property type="entry name" value="OS08G0560600 PROTEIN"/>
    <property type="match status" value="1"/>
</dbReference>
<feature type="domain" description="DnaJ homologue subfamily C member 28 conserved" evidence="1">
    <location>
        <begin position="63"/>
        <end position="129"/>
    </location>
</feature>
<accession>H2IRD3</accession>
<dbReference type="Pfam" id="PF09350">
    <property type="entry name" value="DJC28_CD"/>
    <property type="match status" value="1"/>
</dbReference>
<dbReference type="InterPro" id="IPR052573">
    <property type="entry name" value="DnaJ_C_subfamily_28"/>
</dbReference>
<dbReference type="InterPro" id="IPR018961">
    <property type="entry name" value="DnaJ_homolog_subfam-C_membr-28"/>
</dbReference>
<sequence>MHEKTGLLPGFFTSEMHCSNPSFFSSFNYSKFHYLLQHAASSYDLEWLVQCDKGEIMFLIDQWVEKHINDAQEKGEFENLRGSGRPLILDDDSAVPDELRTSYRILKNAGYLPPELQDRKEAIELDHLLNTLDSDDPKFLPAEKRLKVLQMRLQQAGMNTGFLHGHYENALKDKFRGK</sequence>